<gene>
    <name evidence="1" type="ORF">I0C86_41230</name>
</gene>
<accession>A0ABS0H9W9</accession>
<proteinExistence type="predicted"/>
<evidence type="ECO:0000313" key="1">
    <source>
        <dbReference type="EMBL" id="MBF9135276.1"/>
    </source>
</evidence>
<keyword evidence="2" id="KW-1185">Reference proteome</keyword>
<dbReference type="RefSeq" id="WP_196206732.1">
    <property type="nucleotide sequence ID" value="NZ_JADPUN010000422.1"/>
</dbReference>
<evidence type="ECO:0000313" key="2">
    <source>
        <dbReference type="Proteomes" id="UP000638560"/>
    </source>
</evidence>
<dbReference type="EMBL" id="JADPUN010000422">
    <property type="protein sequence ID" value="MBF9135276.1"/>
    <property type="molecule type" value="Genomic_DNA"/>
</dbReference>
<reference evidence="1 2" key="1">
    <citation type="submission" date="2020-11" db="EMBL/GenBank/DDBJ databases">
        <title>A novel isolate from a Black sea contaminated sediment with potential to produce alkanes: Plantactinospora alkalitolerans sp. nov.</title>
        <authorList>
            <person name="Carro L."/>
            <person name="Veyisoglu A."/>
            <person name="Guven K."/>
            <person name="Schumann P."/>
            <person name="Klenk H.-P."/>
            <person name="Sahin N."/>
        </authorList>
    </citation>
    <scope>NUCLEOTIDE SEQUENCE [LARGE SCALE GENOMIC DNA]</scope>
    <source>
        <strain evidence="1 2">S1510</strain>
    </source>
</reference>
<comment type="caution">
    <text evidence="1">The sequence shown here is derived from an EMBL/GenBank/DDBJ whole genome shotgun (WGS) entry which is preliminary data.</text>
</comment>
<organism evidence="1 2">
    <name type="scientific">Plantactinospora alkalitolerans</name>
    <dbReference type="NCBI Taxonomy" id="2789879"/>
    <lineage>
        <taxon>Bacteria</taxon>
        <taxon>Bacillati</taxon>
        <taxon>Actinomycetota</taxon>
        <taxon>Actinomycetes</taxon>
        <taxon>Micromonosporales</taxon>
        <taxon>Micromonosporaceae</taxon>
        <taxon>Plantactinospora</taxon>
    </lineage>
</organism>
<dbReference type="Proteomes" id="UP000638560">
    <property type="component" value="Unassembled WGS sequence"/>
</dbReference>
<sequence>MSVVISGPIDPELDGQLRQFLARLAEKKAAGELPDIEIIDNGVREG</sequence>
<name>A0ABS0H9W9_9ACTN</name>
<protein>
    <submittedName>
        <fullName evidence="1">Uncharacterized protein</fullName>
    </submittedName>
</protein>